<evidence type="ECO:0000259" key="3">
    <source>
        <dbReference type="Pfam" id="PF03281"/>
    </source>
</evidence>
<dbReference type="Gene3D" id="3.30.460.90">
    <property type="match status" value="1"/>
</dbReference>
<protein>
    <submittedName>
        <fullName evidence="5 6">Uncharacterized protein LOC111115955</fullName>
    </submittedName>
</protein>
<sequence length="610" mass="69706">MEPLLGDDVFEEFRHCILPSSEKIDSHKNKSKLTFPEDVICPENVDRIRNFFQSADSLEKGKLIDIFDEVDQINRIDPKDPKTAEVAEVVEAFVGRILQRVGEMDPRFSSTLLRGGSFYDGVKIGRPDEFDFTAKIEKLCSVDGLEGRFSTRKKGFVYLVVKNSESMQDFKEFVIQAEEDDALDKGDQILSVRKIENYFSELVDKALRSIDIPRALTPADEKNGLSWHSVHCGPCATIHATYHSKSLEEMNISIDIAPTFDLRMPKSTSPVPALELKGLSCFPGAKNEFLSKLRDALNQSEITIMVVPFVFDKIHESKGSERPSWFYEYSETWRVSFNSLEKFIFSQFAFDSVEKQLYRVLKILKAVFIQKSSELESKAGTRDMKFEEPPSTKMSSVTIEPVGFVSGFKVASNFADEQNDESGDETDDEASSDSLSEPEQKYEVLYDRSSLSSNSDTDEQPATGNGSMPSSPSFDNIRMEADEEQNYTSQISTENDSKMDSTQECMDSNPLIKTYFFKMIFFYMKFSLPDERVWTHENLPELVLFVLKTLFFIYSSKQRRFINFWLQEMIELPARPSVALEVLQSLENIVEELEATQQNWIASRHFDVKV</sequence>
<feature type="domain" description="Mab-21-like nucleotidyltransferase" evidence="3">
    <location>
        <begin position="118"/>
        <end position="345"/>
    </location>
</feature>
<dbReference type="Proteomes" id="UP000694844">
    <property type="component" value="Chromosome 9"/>
</dbReference>
<gene>
    <name evidence="5 6" type="primary">LOC111115955</name>
</gene>
<accession>A0A8B8C4R8</accession>
<evidence type="ECO:0000313" key="5">
    <source>
        <dbReference type="RefSeq" id="XP_022310590.1"/>
    </source>
</evidence>
<dbReference type="PANTHER" id="PTHR10656">
    <property type="entry name" value="CELL FATE DETERMINING PROTEIN MAB21-RELATED"/>
    <property type="match status" value="1"/>
</dbReference>
<organism evidence="4 5">
    <name type="scientific">Crassostrea virginica</name>
    <name type="common">Eastern oyster</name>
    <dbReference type="NCBI Taxonomy" id="6565"/>
    <lineage>
        <taxon>Eukaryota</taxon>
        <taxon>Metazoa</taxon>
        <taxon>Spiralia</taxon>
        <taxon>Lophotrochozoa</taxon>
        <taxon>Mollusca</taxon>
        <taxon>Bivalvia</taxon>
        <taxon>Autobranchia</taxon>
        <taxon>Pteriomorphia</taxon>
        <taxon>Ostreida</taxon>
        <taxon>Ostreoidea</taxon>
        <taxon>Ostreidae</taxon>
        <taxon>Crassostrea</taxon>
    </lineage>
</organism>
<dbReference type="PANTHER" id="PTHR10656:SF42">
    <property type="entry name" value="CYCLIC GMP-AMP SYNTHASE-LIKE PROTEIN-RELATED"/>
    <property type="match status" value="1"/>
</dbReference>
<dbReference type="RefSeq" id="XP_022310590.1">
    <property type="nucleotide sequence ID" value="XM_022454882.1"/>
</dbReference>
<dbReference type="AlphaFoldDB" id="A0A8B8C4R8"/>
<dbReference type="GeneID" id="111115955"/>
<proteinExistence type="inferred from homology"/>
<dbReference type="RefSeq" id="XP_022310591.1">
    <property type="nucleotide sequence ID" value="XM_022454883.1"/>
</dbReference>
<feature type="compositionally biased region" description="Polar residues" evidence="2">
    <location>
        <begin position="449"/>
        <end position="474"/>
    </location>
</feature>
<comment type="similarity">
    <text evidence="1">Belongs to the mab-21 family.</text>
</comment>
<feature type="region of interest" description="Disordered" evidence="2">
    <location>
        <begin position="484"/>
        <end position="503"/>
    </location>
</feature>
<evidence type="ECO:0000256" key="2">
    <source>
        <dbReference type="SAM" id="MobiDB-lite"/>
    </source>
</evidence>
<evidence type="ECO:0000313" key="6">
    <source>
        <dbReference type="RefSeq" id="XP_022310591.1"/>
    </source>
</evidence>
<keyword evidence="4" id="KW-1185">Reference proteome</keyword>
<reference evidence="5 6" key="1">
    <citation type="submission" date="2025-04" db="UniProtKB">
        <authorList>
            <consortium name="RefSeq"/>
        </authorList>
    </citation>
    <scope>IDENTIFICATION</scope>
    <source>
        <tissue evidence="5 6">Whole sample</tissue>
    </source>
</reference>
<dbReference type="KEGG" id="cvn:111115955"/>
<dbReference type="InterPro" id="IPR046903">
    <property type="entry name" value="Mab-21-like_nuc_Trfase"/>
</dbReference>
<name>A0A8B8C4R8_CRAVI</name>
<dbReference type="Gene3D" id="1.10.1410.40">
    <property type="match status" value="1"/>
</dbReference>
<feature type="region of interest" description="Disordered" evidence="2">
    <location>
        <begin position="416"/>
        <end position="475"/>
    </location>
</feature>
<feature type="compositionally biased region" description="Acidic residues" evidence="2">
    <location>
        <begin position="417"/>
        <end position="431"/>
    </location>
</feature>
<evidence type="ECO:0000256" key="1">
    <source>
        <dbReference type="ARBA" id="ARBA00008307"/>
    </source>
</evidence>
<evidence type="ECO:0000313" key="4">
    <source>
        <dbReference type="Proteomes" id="UP000694844"/>
    </source>
</evidence>
<dbReference type="OrthoDB" id="6146287at2759"/>
<dbReference type="Pfam" id="PF03281">
    <property type="entry name" value="Mab-21"/>
    <property type="match status" value="1"/>
</dbReference>